<reference evidence="4 5" key="1">
    <citation type="submission" date="2023-05" db="EMBL/GenBank/DDBJ databases">
        <title>A 100% complete, gapless, phased diploid assembly of the Scenedesmus obliquus UTEX 3031 genome.</title>
        <authorList>
            <person name="Biondi T.C."/>
            <person name="Hanschen E.R."/>
            <person name="Kwon T."/>
            <person name="Eng W."/>
            <person name="Kruse C.P.S."/>
            <person name="Koehler S.I."/>
            <person name="Kunde Y."/>
            <person name="Gleasner C.D."/>
            <person name="You Mak K.T."/>
            <person name="Polle J."/>
            <person name="Hovde B.T."/>
            <person name="Starkenburg S.R."/>
        </authorList>
    </citation>
    <scope>NUCLEOTIDE SEQUENCE [LARGE SCALE GENOMIC DNA]</scope>
    <source>
        <strain evidence="4 5">DOE0152z</strain>
    </source>
</reference>
<dbReference type="PROSITE" id="PS00107">
    <property type="entry name" value="PROTEIN_KINASE_ATP"/>
    <property type="match status" value="1"/>
</dbReference>
<feature type="region of interest" description="Disordered" evidence="2">
    <location>
        <begin position="180"/>
        <end position="249"/>
    </location>
</feature>
<organism evidence="4 5">
    <name type="scientific">Tetradesmus obliquus</name>
    <name type="common">Green alga</name>
    <name type="synonym">Acutodesmus obliquus</name>
    <dbReference type="NCBI Taxonomy" id="3088"/>
    <lineage>
        <taxon>Eukaryota</taxon>
        <taxon>Viridiplantae</taxon>
        <taxon>Chlorophyta</taxon>
        <taxon>core chlorophytes</taxon>
        <taxon>Chlorophyceae</taxon>
        <taxon>CS clade</taxon>
        <taxon>Sphaeropleales</taxon>
        <taxon>Scenedesmaceae</taxon>
        <taxon>Tetradesmus</taxon>
    </lineage>
</organism>
<dbReference type="PROSITE" id="PS00109">
    <property type="entry name" value="PROTEIN_KINASE_TYR"/>
    <property type="match status" value="1"/>
</dbReference>
<evidence type="ECO:0000259" key="3">
    <source>
        <dbReference type="Pfam" id="PF07714"/>
    </source>
</evidence>
<feature type="compositionally biased region" description="Low complexity" evidence="2">
    <location>
        <begin position="180"/>
        <end position="192"/>
    </location>
</feature>
<dbReference type="InterPro" id="IPR001245">
    <property type="entry name" value="Ser-Thr/Tyr_kinase_cat_dom"/>
</dbReference>
<dbReference type="Gene3D" id="1.10.510.10">
    <property type="entry name" value="Transferase(Phosphotransferase) domain 1"/>
    <property type="match status" value="1"/>
</dbReference>
<dbReference type="InterPro" id="IPR008266">
    <property type="entry name" value="Tyr_kinase_AS"/>
</dbReference>
<protein>
    <recommendedName>
        <fullName evidence="3">Serine-threonine/tyrosine-protein kinase catalytic domain-containing protein</fullName>
    </recommendedName>
</protein>
<dbReference type="InterPro" id="IPR017441">
    <property type="entry name" value="Protein_kinase_ATP_BS"/>
</dbReference>
<dbReference type="Gene3D" id="3.30.200.20">
    <property type="entry name" value="Phosphorylase Kinase, domain 1"/>
    <property type="match status" value="1"/>
</dbReference>
<dbReference type="SUPFAM" id="SSF56112">
    <property type="entry name" value="Protein kinase-like (PK-like)"/>
    <property type="match status" value="1"/>
</dbReference>
<keyword evidence="1" id="KW-0547">Nucleotide-binding</keyword>
<accession>A0ABY8UMJ0</accession>
<gene>
    <name evidence="4" type="ORF">OEZ85_000791</name>
</gene>
<evidence type="ECO:0000313" key="5">
    <source>
        <dbReference type="Proteomes" id="UP001244341"/>
    </source>
</evidence>
<evidence type="ECO:0000313" key="4">
    <source>
        <dbReference type="EMBL" id="WIA21606.1"/>
    </source>
</evidence>
<dbReference type="InterPro" id="IPR011009">
    <property type="entry name" value="Kinase-like_dom_sf"/>
</dbReference>
<dbReference type="PANTHER" id="PTHR23257">
    <property type="entry name" value="SERINE-THREONINE PROTEIN KINASE"/>
    <property type="match status" value="1"/>
</dbReference>
<proteinExistence type="predicted"/>
<feature type="binding site" evidence="1">
    <location>
        <position position="305"/>
    </location>
    <ligand>
        <name>ATP</name>
        <dbReference type="ChEBI" id="CHEBI:30616"/>
    </ligand>
</feature>
<dbReference type="InterPro" id="IPR050167">
    <property type="entry name" value="Ser_Thr_protein_kinase"/>
</dbReference>
<feature type="compositionally biased region" description="Polar residues" evidence="2">
    <location>
        <begin position="193"/>
        <end position="211"/>
    </location>
</feature>
<evidence type="ECO:0000256" key="1">
    <source>
        <dbReference type="PROSITE-ProRule" id="PRU10141"/>
    </source>
</evidence>
<keyword evidence="5" id="KW-1185">Reference proteome</keyword>
<feature type="domain" description="Serine-threonine/tyrosine-protein kinase catalytic" evidence="3">
    <location>
        <begin position="280"/>
        <end position="547"/>
    </location>
</feature>
<sequence>MSGVEEVDRSMAWVAVQELQGVLPALQQACQQAVGWNELQPVVGQAIREFNQVCKTASSPVLLAAHSLGTNLGMLLVQLQGMQQQEQHAMPSMQLLLWQRLVRGQAATVEQQLKDLRRAVADTPTFYQDTALQQDQCDVGQSSWQQDKAAVSVAASACCDVMPSRDNCTQSIEDVAAQASESASTASAPSLANVAQSTGPEQVPGTQPTSLQQHAGQQQQQQQQIGQQQQQQQQQQQPEPEAQQGPSLADFGESFMDYYAQWDTSWLRQAATTPGEKFHKLEPLGEGSFGSVYRGTWEGAEVAIKVLDSSSSSSSSSWAAGSGAYDRLRQLMEKEVLLQAKCSHPNVVKFYAMCYDPPAIVMELCSGGRSLFKALQGARDTLDLLQRRQQQQQQQHEAQVVPLTSGCRQLLDWQTRIELLRQAASVLAFMHQMPPRPLLHNDVRADNMLLQDVKRNGWVLKVADFGFAQEVAEPDDGCAAVEQHTNALWVAPEVLRSHKHSNCGHYTVTKASDVYSFAAVMSEVLTGLPPFAEPDENGCVNPMQHQMQDPLYTPTVHALYGSPMGVP</sequence>
<dbReference type="Pfam" id="PF07714">
    <property type="entry name" value="PK_Tyr_Ser-Thr"/>
    <property type="match status" value="1"/>
</dbReference>
<evidence type="ECO:0000256" key="2">
    <source>
        <dbReference type="SAM" id="MobiDB-lite"/>
    </source>
</evidence>
<dbReference type="Proteomes" id="UP001244341">
    <property type="component" value="Chromosome 13b"/>
</dbReference>
<name>A0ABY8UMJ0_TETOB</name>
<dbReference type="EMBL" id="CP126220">
    <property type="protein sequence ID" value="WIA21606.1"/>
    <property type="molecule type" value="Genomic_DNA"/>
</dbReference>
<keyword evidence="1" id="KW-0067">ATP-binding</keyword>
<feature type="compositionally biased region" description="Low complexity" evidence="2">
    <location>
        <begin position="212"/>
        <end position="244"/>
    </location>
</feature>